<dbReference type="InterPro" id="IPR027417">
    <property type="entry name" value="P-loop_NTPase"/>
</dbReference>
<keyword evidence="2" id="KW-0067">ATP-binding</keyword>
<feature type="domain" description="Stage III sporulation protein AA AAA+ ATPase" evidence="3">
    <location>
        <begin position="20"/>
        <end position="256"/>
    </location>
</feature>
<dbReference type="Pfam" id="PF19568">
    <property type="entry name" value="Spore_III_AA"/>
    <property type="match status" value="1"/>
</dbReference>
<organism evidence="4 5">
    <name type="scientific">Candidatus Caccalectryoclostridium excrementigallinarum</name>
    <dbReference type="NCBI Taxonomy" id="2840710"/>
    <lineage>
        <taxon>Bacteria</taxon>
        <taxon>Bacillati</taxon>
        <taxon>Bacillota</taxon>
        <taxon>Clostridia</taxon>
        <taxon>Christensenellales</taxon>
        <taxon>Christensenellaceae</taxon>
        <taxon>Christensenellaceae incertae sedis</taxon>
        <taxon>Candidatus Caccalectryoclostridium</taxon>
    </lineage>
</organism>
<dbReference type="AlphaFoldDB" id="A0A9D1MLE6"/>
<keyword evidence="1" id="KW-0547">Nucleotide-binding</keyword>
<dbReference type="Gene3D" id="3.40.50.300">
    <property type="entry name" value="P-loop containing nucleotide triphosphate hydrolases"/>
    <property type="match status" value="1"/>
</dbReference>
<proteinExistence type="predicted"/>
<dbReference type="PANTHER" id="PTHR20953">
    <property type="entry name" value="KINASE-RELATED"/>
    <property type="match status" value="1"/>
</dbReference>
<evidence type="ECO:0000313" key="5">
    <source>
        <dbReference type="Proteomes" id="UP000824145"/>
    </source>
</evidence>
<sequence length="285" mass="31554">MLDKLLNESIYNAVFADRSESEVTELRMRAGKPLSFAVKGEYLTADGVIVTYDDIEHTIGMASKHSVYAVNDSIAKGYIVCGEGYRIGLCGEGVMKEGRLFTLKNITSLCLRVPHEIKGCCESIAVIFENLDNTLIISPPGLGKTTMLREAARIVSRRRNVLVLDERGELIPVDGGRICVETGQMCDVASNIPKLIAYETLVRTMRPDVIVTDEVFGEREVRAICDISRCGVKVFASLHAEKLEQVFASEIYRPLCGIMRYFVTIEAVGKVGKLYDKGSGRCLNW</sequence>
<gene>
    <name evidence="4" type="ORF">IAB07_00125</name>
</gene>
<reference evidence="4" key="2">
    <citation type="journal article" date="2021" name="PeerJ">
        <title>Extensive microbial diversity within the chicken gut microbiome revealed by metagenomics and culture.</title>
        <authorList>
            <person name="Gilroy R."/>
            <person name="Ravi A."/>
            <person name="Getino M."/>
            <person name="Pursley I."/>
            <person name="Horton D.L."/>
            <person name="Alikhan N.F."/>
            <person name="Baker D."/>
            <person name="Gharbi K."/>
            <person name="Hall N."/>
            <person name="Watson M."/>
            <person name="Adriaenssens E.M."/>
            <person name="Foster-Nyarko E."/>
            <person name="Jarju S."/>
            <person name="Secka A."/>
            <person name="Antonio M."/>
            <person name="Oren A."/>
            <person name="Chaudhuri R.R."/>
            <person name="La Ragione R."/>
            <person name="Hildebrand F."/>
            <person name="Pallen M.J."/>
        </authorList>
    </citation>
    <scope>NUCLEOTIDE SEQUENCE</scope>
    <source>
        <strain evidence="4">9366</strain>
    </source>
</reference>
<protein>
    <recommendedName>
        <fullName evidence="3">Stage III sporulation protein AA AAA+ ATPase domain-containing protein</fullName>
    </recommendedName>
</protein>
<dbReference type="GO" id="GO:0005524">
    <property type="term" value="F:ATP binding"/>
    <property type="evidence" value="ECO:0007669"/>
    <property type="project" value="UniProtKB-KW"/>
</dbReference>
<comment type="caution">
    <text evidence="4">The sequence shown here is derived from an EMBL/GenBank/DDBJ whole genome shotgun (WGS) entry which is preliminary data.</text>
</comment>
<accession>A0A9D1MLE6</accession>
<evidence type="ECO:0000259" key="3">
    <source>
        <dbReference type="Pfam" id="PF19568"/>
    </source>
</evidence>
<dbReference type="SUPFAM" id="SSF52540">
    <property type="entry name" value="P-loop containing nucleoside triphosphate hydrolases"/>
    <property type="match status" value="1"/>
</dbReference>
<dbReference type="Proteomes" id="UP000824145">
    <property type="component" value="Unassembled WGS sequence"/>
</dbReference>
<evidence type="ECO:0000313" key="4">
    <source>
        <dbReference type="EMBL" id="HIU62159.1"/>
    </source>
</evidence>
<evidence type="ECO:0000256" key="1">
    <source>
        <dbReference type="ARBA" id="ARBA00022741"/>
    </source>
</evidence>
<dbReference type="InterPro" id="IPR045735">
    <property type="entry name" value="Spore_III_AA_AAA+_ATPase"/>
</dbReference>
<name>A0A9D1MLE6_9FIRM</name>
<dbReference type="PANTHER" id="PTHR20953:SF3">
    <property type="entry name" value="P-LOOP CONTAINING NUCLEOSIDE TRIPHOSPHATE HYDROLASES SUPERFAMILY PROTEIN"/>
    <property type="match status" value="1"/>
</dbReference>
<evidence type="ECO:0000256" key="2">
    <source>
        <dbReference type="ARBA" id="ARBA00022840"/>
    </source>
</evidence>
<dbReference type="EMBL" id="DVNJ01000001">
    <property type="protein sequence ID" value="HIU62159.1"/>
    <property type="molecule type" value="Genomic_DNA"/>
</dbReference>
<reference evidence="4" key="1">
    <citation type="submission" date="2020-10" db="EMBL/GenBank/DDBJ databases">
        <authorList>
            <person name="Gilroy R."/>
        </authorList>
    </citation>
    <scope>NUCLEOTIDE SEQUENCE</scope>
    <source>
        <strain evidence="4">9366</strain>
    </source>
</reference>